<evidence type="ECO:0000313" key="1">
    <source>
        <dbReference type="EMBL" id="PSR73311.1"/>
    </source>
</evidence>
<organism evidence="1 2">
    <name type="scientific">Hermanssonia centrifuga</name>
    <dbReference type="NCBI Taxonomy" id="98765"/>
    <lineage>
        <taxon>Eukaryota</taxon>
        <taxon>Fungi</taxon>
        <taxon>Dikarya</taxon>
        <taxon>Basidiomycota</taxon>
        <taxon>Agaricomycotina</taxon>
        <taxon>Agaricomycetes</taxon>
        <taxon>Polyporales</taxon>
        <taxon>Meruliaceae</taxon>
        <taxon>Hermanssonia</taxon>
    </lineage>
</organism>
<proteinExistence type="predicted"/>
<sequence length="138" mass="14612">MGAAPRTWTTMIKLQRASMPFFPSTSSISCPIGKGRSVARRSDTEAVANEAAIKSSQPRDAVAPTLTRMAKGAARAAPAVSSEMWAAESSKPDGCRFSKNFFFIAACHSQPVNVHMGAVNASMKAQPPDQDASARPTQ</sequence>
<reference evidence="1 2" key="1">
    <citation type="submission" date="2018-02" db="EMBL/GenBank/DDBJ databases">
        <title>Genome sequence of the basidiomycete white-rot fungus Phlebia centrifuga.</title>
        <authorList>
            <person name="Granchi Z."/>
            <person name="Peng M."/>
            <person name="de Vries R.P."/>
            <person name="Hilden K."/>
            <person name="Makela M.R."/>
            <person name="Grigoriev I."/>
            <person name="Riley R."/>
        </authorList>
    </citation>
    <scope>NUCLEOTIDE SEQUENCE [LARGE SCALE GENOMIC DNA]</scope>
    <source>
        <strain evidence="1 2">FBCC195</strain>
    </source>
</reference>
<comment type="caution">
    <text evidence="1">The sequence shown here is derived from an EMBL/GenBank/DDBJ whole genome shotgun (WGS) entry which is preliminary data.</text>
</comment>
<evidence type="ECO:0000313" key="2">
    <source>
        <dbReference type="Proteomes" id="UP000186601"/>
    </source>
</evidence>
<accession>A0A2R6NLW7</accession>
<dbReference type="Proteomes" id="UP000186601">
    <property type="component" value="Unassembled WGS sequence"/>
</dbReference>
<protein>
    <submittedName>
        <fullName evidence="1">Uncharacterized protein</fullName>
    </submittedName>
</protein>
<name>A0A2R6NLW7_9APHY</name>
<dbReference type="PROSITE" id="PS51257">
    <property type="entry name" value="PROKAR_LIPOPROTEIN"/>
    <property type="match status" value="1"/>
</dbReference>
<dbReference type="EMBL" id="MLYV02001085">
    <property type="protein sequence ID" value="PSR73311.1"/>
    <property type="molecule type" value="Genomic_DNA"/>
</dbReference>
<keyword evidence="2" id="KW-1185">Reference proteome</keyword>
<gene>
    <name evidence="1" type="ORF">PHLCEN_2v10839</name>
</gene>
<dbReference type="AlphaFoldDB" id="A0A2R6NLW7"/>